<dbReference type="Proteomes" id="UP001519325">
    <property type="component" value="Unassembled WGS sequence"/>
</dbReference>
<evidence type="ECO:0000313" key="2">
    <source>
        <dbReference type="Proteomes" id="UP001519325"/>
    </source>
</evidence>
<sequence length="56" mass="6271">MATNLITPKRCDHCREFAVDFLPMAAPHNQVDMVCGPCVAEYWAVFDPEAREDDGS</sequence>
<comment type="caution">
    <text evidence="1">The sequence shown here is derived from an EMBL/GenBank/DDBJ whole genome shotgun (WGS) entry which is preliminary data.</text>
</comment>
<reference evidence="1 2" key="1">
    <citation type="submission" date="2021-03" db="EMBL/GenBank/DDBJ databases">
        <title>Sequencing the genomes of 1000 actinobacteria strains.</title>
        <authorList>
            <person name="Klenk H.-P."/>
        </authorList>
    </citation>
    <scope>NUCLEOTIDE SEQUENCE [LARGE SCALE GENOMIC DNA]</scope>
    <source>
        <strain evidence="1 2">DSM 45516</strain>
    </source>
</reference>
<evidence type="ECO:0000313" key="1">
    <source>
        <dbReference type="EMBL" id="MBP2187518.1"/>
    </source>
</evidence>
<proteinExistence type="predicted"/>
<protein>
    <submittedName>
        <fullName evidence="1">Uncharacterized protein</fullName>
    </submittedName>
</protein>
<dbReference type="RefSeq" id="WP_209884163.1">
    <property type="nucleotide sequence ID" value="NZ_JAGGMR010000001.1"/>
</dbReference>
<accession>A0ABS4Q740</accession>
<name>A0ABS4Q740_9NOCA</name>
<gene>
    <name evidence="1" type="ORF">BJ987_000419</name>
</gene>
<organism evidence="1 2">
    <name type="scientific">Nocardia goodfellowii</name>
    <dbReference type="NCBI Taxonomy" id="882446"/>
    <lineage>
        <taxon>Bacteria</taxon>
        <taxon>Bacillati</taxon>
        <taxon>Actinomycetota</taxon>
        <taxon>Actinomycetes</taxon>
        <taxon>Mycobacteriales</taxon>
        <taxon>Nocardiaceae</taxon>
        <taxon>Nocardia</taxon>
    </lineage>
</organism>
<dbReference type="EMBL" id="JAGGMR010000001">
    <property type="protein sequence ID" value="MBP2187518.1"/>
    <property type="molecule type" value="Genomic_DNA"/>
</dbReference>
<keyword evidence="2" id="KW-1185">Reference proteome</keyword>